<dbReference type="OrthoDB" id="423498at2759"/>
<accession>A0A8H7T8E2</accession>
<evidence type="ECO:0000313" key="3">
    <source>
        <dbReference type="Proteomes" id="UP000664132"/>
    </source>
</evidence>
<dbReference type="SUPFAM" id="SSF63829">
    <property type="entry name" value="Calcium-dependent phosphotriesterase"/>
    <property type="match status" value="1"/>
</dbReference>
<dbReference type="EMBL" id="JAFJYH010000268">
    <property type="protein sequence ID" value="KAG4414365.1"/>
    <property type="molecule type" value="Genomic_DNA"/>
</dbReference>
<comment type="caution">
    <text evidence="2">The sequence shown here is derived from an EMBL/GenBank/DDBJ whole genome shotgun (WGS) entry which is preliminary data.</text>
</comment>
<reference evidence="2" key="1">
    <citation type="submission" date="2021-02" db="EMBL/GenBank/DDBJ databases">
        <title>Genome sequence Cadophora malorum strain M34.</title>
        <authorList>
            <person name="Stefanovic E."/>
            <person name="Vu D."/>
            <person name="Scully C."/>
            <person name="Dijksterhuis J."/>
            <person name="Roader J."/>
            <person name="Houbraken J."/>
        </authorList>
    </citation>
    <scope>NUCLEOTIDE SEQUENCE</scope>
    <source>
        <strain evidence="2">M34</strain>
    </source>
</reference>
<dbReference type="InterPro" id="IPR013658">
    <property type="entry name" value="SGL"/>
</dbReference>
<dbReference type="PANTHER" id="PTHR47064:SF2">
    <property type="entry name" value="SMP-30_GLUCONOLACTONASE_LRE-LIKE REGION DOMAIN-CONTAINING PROTEIN-RELATED"/>
    <property type="match status" value="1"/>
</dbReference>
<dbReference type="AlphaFoldDB" id="A0A8H7T8E2"/>
<dbReference type="Proteomes" id="UP000664132">
    <property type="component" value="Unassembled WGS sequence"/>
</dbReference>
<gene>
    <name evidence="2" type="ORF">IFR04_012502</name>
</gene>
<proteinExistence type="predicted"/>
<dbReference type="Pfam" id="PF08450">
    <property type="entry name" value="SGL"/>
    <property type="match status" value="1"/>
</dbReference>
<feature type="domain" description="SMP-30/Gluconolactonase/LRE-like region" evidence="1">
    <location>
        <begin position="98"/>
        <end position="306"/>
    </location>
</feature>
<protein>
    <recommendedName>
        <fullName evidence="1">SMP-30/Gluconolactonase/LRE-like region domain-containing protein</fullName>
    </recommendedName>
</protein>
<dbReference type="InterPro" id="IPR011042">
    <property type="entry name" value="6-blade_b-propeller_TolB-like"/>
</dbReference>
<keyword evidence="3" id="KW-1185">Reference proteome</keyword>
<evidence type="ECO:0000313" key="2">
    <source>
        <dbReference type="EMBL" id="KAG4414365.1"/>
    </source>
</evidence>
<sequence length="330" mass="35894">MSVATPFKIYIEEFKEILGPNPKLECLLEDQTCPFAHEAGIFIPEDNTLFITSNQFPHPDTGEKTIQISKVSLGNGSATCKKIETENVPMANGGVNYQGGVLFCAQGTMSSPGGLAFMSTTPPYKSSILLSSFYGRNFNSVNDVVIHSDGSVWFTDPNYGHEQGIRPRPVLPNQVYRYDPSTKAVRAVADGFGRPNGLCFSPDEKILYVTDTDWIHGDGTTDDSRASTIYAFDIATYSGQPFLVNRRLFACAASRCPDGIKCDMDGNVYSGCGDGVNVWSPGGVHLGTVEVDGGAANFCFGREGEMFILNENRLWRAQLGTHVRGALLKI</sequence>
<dbReference type="PANTHER" id="PTHR47064">
    <property type="entry name" value="PUTATIVE (AFU_ORTHOLOGUE AFUA_1G08990)-RELATED"/>
    <property type="match status" value="1"/>
</dbReference>
<evidence type="ECO:0000259" key="1">
    <source>
        <dbReference type="Pfam" id="PF08450"/>
    </source>
</evidence>
<name>A0A8H7T8E2_9HELO</name>
<organism evidence="2 3">
    <name type="scientific">Cadophora malorum</name>
    <dbReference type="NCBI Taxonomy" id="108018"/>
    <lineage>
        <taxon>Eukaryota</taxon>
        <taxon>Fungi</taxon>
        <taxon>Dikarya</taxon>
        <taxon>Ascomycota</taxon>
        <taxon>Pezizomycotina</taxon>
        <taxon>Leotiomycetes</taxon>
        <taxon>Helotiales</taxon>
        <taxon>Ploettnerulaceae</taxon>
        <taxon>Cadophora</taxon>
    </lineage>
</organism>
<dbReference type="Gene3D" id="2.120.10.30">
    <property type="entry name" value="TolB, C-terminal domain"/>
    <property type="match status" value="1"/>
</dbReference>
<dbReference type="InterPro" id="IPR052988">
    <property type="entry name" value="Oryzine_lactonohydrolase"/>
</dbReference>